<dbReference type="FunFam" id="3.40.1620.60:FF:000001">
    <property type="entry name" value="A disintegrin and metalloproteinase with thrombospondin motifs 3"/>
    <property type="match status" value="1"/>
</dbReference>
<evidence type="ECO:0000256" key="13">
    <source>
        <dbReference type="ARBA" id="ARBA00023180"/>
    </source>
</evidence>
<keyword evidence="9 15" id="KW-0862">Zinc</keyword>
<keyword evidence="2" id="KW-0964">Secreted</keyword>
<dbReference type="GO" id="GO:0046872">
    <property type="term" value="F:metal ion binding"/>
    <property type="evidence" value="ECO:0007669"/>
    <property type="project" value="UniProtKB-KW"/>
</dbReference>
<dbReference type="PANTHER" id="PTHR13723">
    <property type="entry name" value="ADAMTS A DISINTEGRIN AND METALLOPROTEASE WITH THROMBOSPONDIN MOTIFS PROTEASE"/>
    <property type="match status" value="1"/>
</dbReference>
<dbReference type="Pfam" id="PF00090">
    <property type="entry name" value="TSP_1"/>
    <property type="match status" value="1"/>
</dbReference>
<gene>
    <name evidence="21" type="ORF">XELAEV_18017106mg</name>
</gene>
<dbReference type="InterPro" id="IPR036383">
    <property type="entry name" value="TSP1_rpt_sf"/>
</dbReference>
<dbReference type="Pfam" id="PF01421">
    <property type="entry name" value="Reprolysin"/>
    <property type="match status" value="1"/>
</dbReference>
<feature type="disulfide bond" evidence="16">
    <location>
        <begin position="512"/>
        <end position="545"/>
    </location>
</feature>
<evidence type="ECO:0000256" key="11">
    <source>
        <dbReference type="ARBA" id="ARBA00023145"/>
    </source>
</evidence>
<comment type="cofactor">
    <cofactor evidence="15">
        <name>Zn(2+)</name>
        <dbReference type="ChEBI" id="CHEBI:29105"/>
    </cofactor>
    <text evidence="15">Binds 1 zinc ion per subunit.</text>
</comment>
<feature type="binding site" evidence="15">
    <location>
        <position position="269"/>
    </location>
    <ligand>
        <name>Ca(2+)</name>
        <dbReference type="ChEBI" id="CHEBI:29108"/>
        <label>2</label>
    </ligand>
</feature>
<dbReference type="PROSITE" id="PS50215">
    <property type="entry name" value="ADAM_MEPRO"/>
    <property type="match status" value="1"/>
</dbReference>
<dbReference type="GO" id="GO:0004222">
    <property type="term" value="F:metalloendopeptidase activity"/>
    <property type="evidence" value="ECO:0007669"/>
    <property type="project" value="InterPro"/>
</dbReference>
<comment type="subcellular location">
    <subcellularLocation>
        <location evidence="1">Secreted</location>
        <location evidence="1">Extracellular space</location>
        <location evidence="1">Extracellular matrix</location>
    </subcellularLocation>
</comment>
<dbReference type="Pfam" id="PF17771">
    <property type="entry name" value="ADAMTS_CR_2"/>
    <property type="match status" value="1"/>
</dbReference>
<organism evidence="21 22">
    <name type="scientific">Xenopus laevis</name>
    <name type="common">African clawed frog</name>
    <dbReference type="NCBI Taxonomy" id="8355"/>
    <lineage>
        <taxon>Eukaryota</taxon>
        <taxon>Metazoa</taxon>
        <taxon>Chordata</taxon>
        <taxon>Craniata</taxon>
        <taxon>Vertebrata</taxon>
        <taxon>Euteleostomi</taxon>
        <taxon>Amphibia</taxon>
        <taxon>Batrachia</taxon>
        <taxon>Anura</taxon>
        <taxon>Pipoidea</taxon>
        <taxon>Pipidae</taxon>
        <taxon>Xenopodinae</taxon>
        <taxon>Xenopus</taxon>
        <taxon>Xenopus</taxon>
    </lineage>
</organism>
<dbReference type="Pfam" id="PF05986">
    <property type="entry name" value="ADAMTS_spacer1"/>
    <property type="match status" value="1"/>
</dbReference>
<evidence type="ECO:0000256" key="5">
    <source>
        <dbReference type="ARBA" id="ARBA00022723"/>
    </source>
</evidence>
<proteinExistence type="predicted"/>
<dbReference type="SUPFAM" id="SSF55486">
    <property type="entry name" value="Metalloproteases ('zincins'), catalytic domain"/>
    <property type="match status" value="1"/>
</dbReference>
<keyword evidence="11" id="KW-0865">Zymogen</keyword>
<dbReference type="GO" id="GO:0031012">
    <property type="term" value="C:extracellular matrix"/>
    <property type="evidence" value="ECO:0007669"/>
    <property type="project" value="TreeGrafter"/>
</dbReference>
<comment type="caution">
    <text evidence="17">Lacks conserved residue(s) required for the propagation of feature annotation.</text>
</comment>
<feature type="disulfide bond" evidence="16">
    <location>
        <begin position="425"/>
        <end position="451"/>
    </location>
</feature>
<dbReference type="Pfam" id="PF19030">
    <property type="entry name" value="TSP1_ADAMTS"/>
    <property type="match status" value="3"/>
</dbReference>
<dbReference type="GO" id="GO:0006508">
    <property type="term" value="P:proteolysis"/>
    <property type="evidence" value="ECO:0007669"/>
    <property type="project" value="UniProtKB-KW"/>
</dbReference>
<feature type="binding site" evidence="15 17">
    <location>
        <position position="418"/>
    </location>
    <ligand>
        <name>Zn(2+)</name>
        <dbReference type="ChEBI" id="CHEBI:29105"/>
        <note>catalytic</note>
    </ligand>
</feature>
<dbReference type="PROSITE" id="PS50092">
    <property type="entry name" value="TSP1"/>
    <property type="match status" value="4"/>
</dbReference>
<dbReference type="PRINTS" id="PR01857">
    <property type="entry name" value="ADAMTSFAMILY"/>
</dbReference>
<dbReference type="InterPro" id="IPR010294">
    <property type="entry name" value="ADAMTS_spacer1"/>
</dbReference>
<dbReference type="EMBL" id="CM004470">
    <property type="protein sequence ID" value="OCT88474.1"/>
    <property type="molecule type" value="Genomic_DNA"/>
</dbReference>
<feature type="disulfide bond" evidence="16">
    <location>
        <begin position="492"/>
        <end position="517"/>
    </location>
</feature>
<evidence type="ECO:0000256" key="1">
    <source>
        <dbReference type="ARBA" id="ARBA00004498"/>
    </source>
</evidence>
<dbReference type="CDD" id="cd04273">
    <property type="entry name" value="ZnMc_ADAMTS_like"/>
    <property type="match status" value="1"/>
</dbReference>
<feature type="active site" evidence="14 17">
    <location>
        <position position="409"/>
    </location>
</feature>
<evidence type="ECO:0000313" key="21">
    <source>
        <dbReference type="EMBL" id="OCT88474.1"/>
    </source>
</evidence>
<dbReference type="Gene3D" id="3.40.390.10">
    <property type="entry name" value="Collagenase (Catalytic Domain)"/>
    <property type="match status" value="1"/>
</dbReference>
<dbReference type="Gene3D" id="2.20.100.10">
    <property type="entry name" value="Thrombospondin type-1 (TSP1) repeat"/>
    <property type="match status" value="4"/>
</dbReference>
<dbReference type="Proteomes" id="UP000694892">
    <property type="component" value="Chromosome 3L"/>
</dbReference>
<feature type="binding site" evidence="15">
    <location>
        <position position="361"/>
    </location>
    <ligand>
        <name>Ca(2+)</name>
        <dbReference type="ChEBI" id="CHEBI:29108"/>
        <label>1</label>
    </ligand>
</feature>
<keyword evidence="10" id="KW-0482">Metalloprotease</keyword>
<feature type="disulfide bond" evidence="16">
    <location>
        <begin position="539"/>
        <end position="550"/>
    </location>
</feature>
<dbReference type="SMART" id="SM00209">
    <property type="entry name" value="TSP1"/>
    <property type="match status" value="4"/>
</dbReference>
<evidence type="ECO:0000256" key="7">
    <source>
        <dbReference type="ARBA" id="ARBA00022737"/>
    </source>
</evidence>
<dbReference type="OMA" id="KSANCNE"/>
<evidence type="ECO:0000256" key="15">
    <source>
        <dbReference type="PIRSR" id="PIRSR613273-2"/>
    </source>
</evidence>
<feature type="binding site" evidence="15">
    <location>
        <position position="465"/>
    </location>
    <ligand>
        <name>Ca(2+)</name>
        <dbReference type="ChEBI" id="CHEBI:29108"/>
        <label>1</label>
    </ligand>
</feature>
<feature type="domain" description="Peptidase M12B" evidence="19">
    <location>
        <begin position="266"/>
        <end position="470"/>
    </location>
</feature>
<evidence type="ECO:0000259" key="20">
    <source>
        <dbReference type="PROSITE" id="PS50900"/>
    </source>
</evidence>
<feature type="binding site" evidence="15 17">
    <location>
        <position position="412"/>
    </location>
    <ligand>
        <name>Zn(2+)</name>
        <dbReference type="ChEBI" id="CHEBI:29105"/>
        <note>catalytic</note>
    </ligand>
</feature>
<dbReference type="InterPro" id="IPR041645">
    <property type="entry name" value="ADAMTS_CR_2"/>
</dbReference>
<evidence type="ECO:0000256" key="4">
    <source>
        <dbReference type="ARBA" id="ARBA00022670"/>
    </source>
</evidence>
<name>A0A974HSC4_XENLA</name>
<feature type="region of interest" description="Disordered" evidence="18">
    <location>
        <begin position="1101"/>
        <end position="1121"/>
    </location>
</feature>
<dbReference type="InterPro" id="IPR050439">
    <property type="entry name" value="ADAMTS_ADAMTS-like"/>
</dbReference>
<dbReference type="Pfam" id="PF19236">
    <property type="entry name" value="ADAMTS_CR_3"/>
    <property type="match status" value="1"/>
</dbReference>
<keyword evidence="7" id="KW-0677">Repeat</keyword>
<feature type="binding site" evidence="15">
    <location>
        <position position="269"/>
    </location>
    <ligand>
        <name>Ca(2+)</name>
        <dbReference type="ChEBI" id="CHEBI:29108"/>
        <label>1</label>
    </ligand>
</feature>
<dbReference type="PROSITE" id="PS50900">
    <property type="entry name" value="PLAC"/>
    <property type="match status" value="1"/>
</dbReference>
<evidence type="ECO:0000256" key="18">
    <source>
        <dbReference type="SAM" id="MobiDB-lite"/>
    </source>
</evidence>
<feature type="disulfide bond" evidence="16">
    <location>
        <begin position="386"/>
        <end position="465"/>
    </location>
</feature>
<dbReference type="Pfam" id="PF01562">
    <property type="entry name" value="Pep_M12B_propep"/>
    <property type="match status" value="1"/>
</dbReference>
<evidence type="ECO:0000259" key="19">
    <source>
        <dbReference type="PROSITE" id="PS50215"/>
    </source>
</evidence>
<evidence type="ECO:0000256" key="16">
    <source>
        <dbReference type="PIRSR" id="PIRSR613273-3"/>
    </source>
</evidence>
<keyword evidence="4" id="KW-0645">Protease</keyword>
<dbReference type="InterPro" id="IPR010909">
    <property type="entry name" value="PLAC"/>
</dbReference>
<evidence type="ECO:0000256" key="14">
    <source>
        <dbReference type="PIRSR" id="PIRSR613273-1"/>
    </source>
</evidence>
<feature type="binding site" evidence="15 17">
    <location>
        <position position="408"/>
    </location>
    <ligand>
        <name>Zn(2+)</name>
        <dbReference type="ChEBI" id="CHEBI:29105"/>
        <note>catalytic</note>
    </ligand>
</feature>
<keyword evidence="15" id="KW-0106">Calcium</keyword>
<evidence type="ECO:0000256" key="17">
    <source>
        <dbReference type="PROSITE-ProRule" id="PRU00276"/>
    </source>
</evidence>
<dbReference type="InterPro" id="IPR001590">
    <property type="entry name" value="Peptidase_M12B"/>
</dbReference>
<dbReference type="FunFam" id="2.60.120.830:FF:000001">
    <property type="entry name" value="A disintegrin and metalloproteinase with thrombospondin motifs 1"/>
    <property type="match status" value="1"/>
</dbReference>
<dbReference type="InterPro" id="IPR002870">
    <property type="entry name" value="Peptidase_M12B_N"/>
</dbReference>
<feature type="disulfide bond" evidence="16">
    <location>
        <begin position="573"/>
        <end position="610"/>
    </location>
</feature>
<sequence>MAELSPLLPLFHVLRSYRGIPATLSRAFTYTQPIYRWQRWKTYPRETTMGKIFSCYEKYSLLKKLEEYSLVTPVSTDSNGKYVSHTVTKQETNRFRRDAGILEKTSGERIYYNVTVFGKEFHLRLRVNSKLVAPGATIEWEDEANVTAIKPLNTNCLYVGDITGLPNASVAISNCDGLAGMIRTEEEEYFIEPLEKDKDGEEEGRVHIVYRRSAILKSFQGNNIDIQLNETSQHKSNLLENIIDNVQEQVNISRKRTRRHASDDAYNIEILLGVDNSVVEFHGKENVQKYLLTLLNIVNEIYHDESLGAHINVVLVRIIMLSHAESATLIKVGNPSQSLENVCRWAYRLRKPEAGHAENHDHAIFLTRQEFGPSGMQGYAPITGMCHSVRSCTLNHVDGFSSAFVIAHETGHVLGMEHDGQGNHCGDEVLQGSIMAPLVQAAFHRFHWSRCSQQELRRYLNTYDCLRNDPFDHNWPSLPQLPGIHYSMNDQCRFDFGLDYMMCTALPTLDPCEELRCSHSDNPYSCKTKKGPPLNGTICSHGKHCFKGHCILLTPDLLRQDGNWGQWSKFGSCSRSCGTGVKYRTRSCDNPHPANGGRSCSGPIYDFQLCNTEDCKTAFDDFREEQCKQWDPYFEHEDSKHTWLPFEHPDEKERCHLYCQSKENGDVVYMKRLTHDGTRCSYKDSYNICARGECLKVGCDNVIGSKKKEDKCGVCGGDNSHCKVVKRTFLSLLRIRGSLKIFEIPAGARHLLIQETGASLHNLAIKNQATGKFILNDGNVNMPDSKIFINMGIEWEYQNDENRETIQTMGPLHNPVTVHVIPHGQSTISVSYKYMIQGDSLNVDNNKVVEDVVVTYEWTLKKWSHCSKPCGGGQQFTKYGCRRKSDHKMVHKNFCESIQKLRPIRRMCNLQECSQPLWICGEWEPCTATCGKSGYQFRTVKCIQPLNENKNRSVHNKYCSDDRPEAKRPCNRLPCPAQWRIGPWSPCSVTCGNGTEKRQVHCGSDVNKSANCNEKKLETIRKCRLPPCSGNVSDLYKKNYIVQWLSKQDPNYSLHKISSNESCLVDKSMVCRLGILHEYCSVPGYSRMCCKSCNASRLHNDSDTKMNNSGNPARPIPSPPTRYNTTLTFTPKYKQNVSNVSLTDQQSNRVDIPYKVLELQNEVPQLNAIPRRRSTFGKTKNQRIQQLIAEKAKQEIKN</sequence>
<dbReference type="InterPro" id="IPR013273">
    <property type="entry name" value="ADAMTS/ADAMTS-like"/>
</dbReference>
<feature type="disulfide bond" evidence="16">
    <location>
        <begin position="577"/>
        <end position="615"/>
    </location>
</feature>
<dbReference type="AlphaFoldDB" id="A0A974HSC4"/>
<evidence type="ECO:0000313" key="22">
    <source>
        <dbReference type="Proteomes" id="UP000694892"/>
    </source>
</evidence>
<accession>A0A974HSC4</accession>
<protein>
    <recommendedName>
        <fullName evidence="23">A disintegrin and metalloproteinase with thrombospondin motifs 2</fullName>
    </recommendedName>
</protein>
<reference evidence="22" key="1">
    <citation type="journal article" date="2016" name="Nature">
        <title>Genome evolution in the allotetraploid frog Xenopus laevis.</title>
        <authorList>
            <person name="Session A.M."/>
            <person name="Uno Y."/>
            <person name="Kwon T."/>
            <person name="Chapman J.A."/>
            <person name="Toyoda A."/>
            <person name="Takahashi S."/>
            <person name="Fukui A."/>
            <person name="Hikosaka A."/>
            <person name="Suzuki A."/>
            <person name="Kondo M."/>
            <person name="van Heeringen S.J."/>
            <person name="Quigley I."/>
            <person name="Heinz S."/>
            <person name="Ogino H."/>
            <person name="Ochi H."/>
            <person name="Hellsten U."/>
            <person name="Lyons J.B."/>
            <person name="Simakov O."/>
            <person name="Putnam N."/>
            <person name="Stites J."/>
            <person name="Kuroki Y."/>
            <person name="Tanaka T."/>
            <person name="Michiue T."/>
            <person name="Watanabe M."/>
            <person name="Bogdanovic O."/>
            <person name="Lister R."/>
            <person name="Georgiou G."/>
            <person name="Paranjpe S.S."/>
            <person name="van Kruijsbergen I."/>
            <person name="Shu S."/>
            <person name="Carlson J."/>
            <person name="Kinoshita T."/>
            <person name="Ohta Y."/>
            <person name="Mawaribuchi S."/>
            <person name="Jenkins J."/>
            <person name="Grimwood J."/>
            <person name="Schmutz J."/>
            <person name="Mitros T."/>
            <person name="Mozaffari S.V."/>
            <person name="Suzuki Y."/>
            <person name="Haramoto Y."/>
            <person name="Yamamoto T.S."/>
            <person name="Takagi C."/>
            <person name="Heald R."/>
            <person name="Miller K."/>
            <person name="Haudenschild C."/>
            <person name="Kitzman J."/>
            <person name="Nakayama T."/>
            <person name="Izutsu Y."/>
            <person name="Robert J."/>
            <person name="Fortriede J."/>
            <person name="Burns K."/>
            <person name="Lotay V."/>
            <person name="Karimi K."/>
            <person name="Yasuoka Y."/>
            <person name="Dichmann D.S."/>
            <person name="Flajnik M.F."/>
            <person name="Houston D.W."/>
            <person name="Shendure J."/>
            <person name="DuPasquier L."/>
            <person name="Vize P.D."/>
            <person name="Zorn A.M."/>
            <person name="Ito M."/>
            <person name="Marcotte E.M."/>
            <person name="Wallingford J.B."/>
            <person name="Ito Y."/>
            <person name="Asashima M."/>
            <person name="Ueno N."/>
            <person name="Matsuda Y."/>
            <person name="Veenstra G.J."/>
            <person name="Fujiyama A."/>
            <person name="Harland R.M."/>
            <person name="Taira M."/>
            <person name="Rokhsar D.S."/>
        </authorList>
    </citation>
    <scope>NUCLEOTIDE SEQUENCE [LARGE SCALE GENOMIC DNA]</scope>
    <source>
        <strain evidence="22">J</strain>
    </source>
</reference>
<evidence type="ECO:0000256" key="6">
    <source>
        <dbReference type="ARBA" id="ARBA00022729"/>
    </source>
</evidence>
<dbReference type="InterPro" id="IPR045371">
    <property type="entry name" value="ADAMTS_CR_3"/>
</dbReference>
<dbReference type="FunFam" id="2.20.100.10:FF:000006">
    <property type="entry name" value="A disintegrin and metalloproteinase with thrombospondin motifs 1"/>
    <property type="match status" value="1"/>
</dbReference>
<keyword evidence="8" id="KW-0378">Hydrolase</keyword>
<keyword evidence="12 16" id="KW-1015">Disulfide bond</keyword>
<dbReference type="InterPro" id="IPR000884">
    <property type="entry name" value="TSP1_rpt"/>
</dbReference>
<feature type="disulfide bond" evidence="16">
    <location>
        <begin position="503"/>
        <end position="526"/>
    </location>
</feature>
<keyword evidence="3" id="KW-0272">Extracellular matrix</keyword>
<evidence type="ECO:0008006" key="23">
    <source>
        <dbReference type="Google" id="ProtNLM"/>
    </source>
</evidence>
<dbReference type="PANTHER" id="PTHR13723:SF141">
    <property type="entry name" value="A DISINTEGRIN AND METALLOPROTEINASE WITH THROMBOSPONDIN MOTIFS 2"/>
    <property type="match status" value="1"/>
</dbReference>
<evidence type="ECO:0000256" key="12">
    <source>
        <dbReference type="ARBA" id="ARBA00023157"/>
    </source>
</evidence>
<feature type="domain" description="PLAC" evidence="20">
    <location>
        <begin position="1059"/>
        <end position="1097"/>
    </location>
</feature>
<dbReference type="SUPFAM" id="SSF82895">
    <property type="entry name" value="TSP-1 type 1 repeat"/>
    <property type="match status" value="4"/>
</dbReference>
<feature type="disulfide bond" evidence="16">
    <location>
        <begin position="343"/>
        <end position="392"/>
    </location>
</feature>
<dbReference type="InterPro" id="IPR024079">
    <property type="entry name" value="MetalloPept_cat_dom_sf"/>
</dbReference>
<dbReference type="Gene3D" id="2.60.120.830">
    <property type="match status" value="1"/>
</dbReference>
<keyword evidence="13" id="KW-0325">Glycoprotein</keyword>
<keyword evidence="5 15" id="KW-0479">Metal-binding</keyword>
<feature type="disulfide bond" evidence="16">
    <location>
        <begin position="588"/>
        <end position="600"/>
    </location>
</feature>
<evidence type="ECO:0000256" key="10">
    <source>
        <dbReference type="ARBA" id="ARBA00023049"/>
    </source>
</evidence>
<evidence type="ECO:0000256" key="2">
    <source>
        <dbReference type="ARBA" id="ARBA00022525"/>
    </source>
</evidence>
<dbReference type="Gene3D" id="3.40.1620.60">
    <property type="match status" value="1"/>
</dbReference>
<evidence type="ECO:0000256" key="3">
    <source>
        <dbReference type="ARBA" id="ARBA00022530"/>
    </source>
</evidence>
<keyword evidence="6" id="KW-0732">Signal</keyword>
<evidence type="ECO:0000256" key="9">
    <source>
        <dbReference type="ARBA" id="ARBA00022833"/>
    </source>
</evidence>
<evidence type="ECO:0000256" key="8">
    <source>
        <dbReference type="ARBA" id="ARBA00022801"/>
    </source>
</evidence>
<dbReference type="GO" id="GO:0030198">
    <property type="term" value="P:extracellular matrix organization"/>
    <property type="evidence" value="ECO:0007669"/>
    <property type="project" value="InterPro"/>
</dbReference>